<dbReference type="InterPro" id="IPR002104">
    <property type="entry name" value="Integrase_catalytic"/>
</dbReference>
<dbReference type="Gene3D" id="1.10.150.130">
    <property type="match status" value="1"/>
</dbReference>
<name>A0A8J2TPU0_9FLAO</name>
<evidence type="ECO:0000256" key="2">
    <source>
        <dbReference type="ARBA" id="ARBA00023125"/>
    </source>
</evidence>
<dbReference type="InterPro" id="IPR025269">
    <property type="entry name" value="SAM-like_dom"/>
</dbReference>
<dbReference type="InterPro" id="IPR013762">
    <property type="entry name" value="Integrase-like_cat_sf"/>
</dbReference>
<dbReference type="EMBL" id="BMIC01000001">
    <property type="protein sequence ID" value="GFZ79610.1"/>
    <property type="molecule type" value="Genomic_DNA"/>
</dbReference>
<comment type="similarity">
    <text evidence="1">Belongs to the 'phage' integrase family.</text>
</comment>
<evidence type="ECO:0000313" key="6">
    <source>
        <dbReference type="Proteomes" id="UP000598120"/>
    </source>
</evidence>
<sequence length="402" mass="46688">MATVKIVLRKNYKKKEGTFPIALRITQNRKSRFIFTGEYIKESDWNSKEGLAKKSHPNSKRLNNYLLKKLSEAHSVALDVQTNQNSTSSNIIKKKIVGKDKMDFFEVSKIHLSAIRKRKKIGQLRTEEGRLGIFKDFLGTSHLHFSDLDVILLKKFQNHLLYERNVSTRTAINYLILIRTIYNLAIKEFDIDSKSYPFGKDKVQIKLPESEKIGLNKDEVKLLEEAQNLTPPQQVAVHIWLLSFYFAGIRIGDVIKLRKSDFRDGRLHYRMDKNEKLVSLSIPEKAKAILDIYTITKEKNDLIFPFLQESDIKNPKKLATRKNTITRSINRRLERVANKLGIDKKLSMHIARHTFGNLSGDKIPIQMLQKLYRHSSITTTVNYQQNFMHKETDEALDSVINF</sequence>
<dbReference type="PROSITE" id="PS51898">
    <property type="entry name" value="TYR_RECOMBINASE"/>
    <property type="match status" value="1"/>
</dbReference>
<accession>A0A8J2TPU0</accession>
<dbReference type="GO" id="GO:0006310">
    <property type="term" value="P:DNA recombination"/>
    <property type="evidence" value="ECO:0007669"/>
    <property type="project" value="UniProtKB-KW"/>
</dbReference>
<dbReference type="InterPro" id="IPR035386">
    <property type="entry name" value="Arm-DNA-bind_5"/>
</dbReference>
<gene>
    <name evidence="5" type="ORF">GCM10011531_06850</name>
</gene>
<evidence type="ECO:0000313" key="5">
    <source>
        <dbReference type="EMBL" id="GFZ79610.1"/>
    </source>
</evidence>
<proteinExistence type="inferred from homology"/>
<dbReference type="Pfam" id="PF13102">
    <property type="entry name" value="Phage_int_SAM_5"/>
    <property type="match status" value="1"/>
</dbReference>
<dbReference type="PANTHER" id="PTHR30349:SF64">
    <property type="entry name" value="PROPHAGE INTEGRASE INTD-RELATED"/>
    <property type="match status" value="1"/>
</dbReference>
<keyword evidence="3" id="KW-0233">DNA recombination</keyword>
<comment type="caution">
    <text evidence="5">The sequence shown here is derived from an EMBL/GenBank/DDBJ whole genome shotgun (WGS) entry which is preliminary data.</text>
</comment>
<dbReference type="RefSeq" id="WP_188604934.1">
    <property type="nucleotide sequence ID" value="NZ_BMIC01000001.1"/>
</dbReference>
<dbReference type="PANTHER" id="PTHR30349">
    <property type="entry name" value="PHAGE INTEGRASE-RELATED"/>
    <property type="match status" value="1"/>
</dbReference>
<reference evidence="5 6" key="1">
    <citation type="journal article" date="2014" name="Int. J. Syst. Evol. Microbiol.">
        <title>Complete genome sequence of Corynebacterium casei LMG S-19264T (=DSM 44701T), isolated from a smear-ripened cheese.</title>
        <authorList>
            <consortium name="US DOE Joint Genome Institute (JGI-PGF)"/>
            <person name="Walter F."/>
            <person name="Albersmeier A."/>
            <person name="Kalinowski J."/>
            <person name="Ruckert C."/>
        </authorList>
    </citation>
    <scope>NUCLEOTIDE SEQUENCE [LARGE SCALE GENOMIC DNA]</scope>
    <source>
        <strain evidence="5 6">CGMCC 1.15295</strain>
    </source>
</reference>
<dbReference type="InterPro" id="IPR011010">
    <property type="entry name" value="DNA_brk_join_enz"/>
</dbReference>
<dbReference type="AlphaFoldDB" id="A0A8J2TPU0"/>
<dbReference type="Pfam" id="PF17293">
    <property type="entry name" value="Arm-DNA-bind_5"/>
    <property type="match status" value="1"/>
</dbReference>
<dbReference type="Proteomes" id="UP000598120">
    <property type="component" value="Unassembled WGS sequence"/>
</dbReference>
<evidence type="ECO:0000256" key="3">
    <source>
        <dbReference type="ARBA" id="ARBA00023172"/>
    </source>
</evidence>
<protein>
    <submittedName>
        <fullName evidence="5">Tyrosine recombinase</fullName>
    </submittedName>
</protein>
<evidence type="ECO:0000259" key="4">
    <source>
        <dbReference type="PROSITE" id="PS51898"/>
    </source>
</evidence>
<dbReference type="Pfam" id="PF00589">
    <property type="entry name" value="Phage_integrase"/>
    <property type="match status" value="1"/>
</dbReference>
<dbReference type="InterPro" id="IPR010998">
    <property type="entry name" value="Integrase_recombinase_N"/>
</dbReference>
<organism evidence="5 6">
    <name type="scientific">Aquaticitalea lipolytica</name>
    <dbReference type="NCBI Taxonomy" id="1247562"/>
    <lineage>
        <taxon>Bacteria</taxon>
        <taxon>Pseudomonadati</taxon>
        <taxon>Bacteroidota</taxon>
        <taxon>Flavobacteriia</taxon>
        <taxon>Flavobacteriales</taxon>
        <taxon>Flavobacteriaceae</taxon>
        <taxon>Aquaticitalea</taxon>
    </lineage>
</organism>
<keyword evidence="6" id="KW-1185">Reference proteome</keyword>
<dbReference type="GO" id="GO:0015074">
    <property type="term" value="P:DNA integration"/>
    <property type="evidence" value="ECO:0007669"/>
    <property type="project" value="InterPro"/>
</dbReference>
<keyword evidence="2" id="KW-0238">DNA-binding</keyword>
<dbReference type="InterPro" id="IPR050090">
    <property type="entry name" value="Tyrosine_recombinase_XerCD"/>
</dbReference>
<dbReference type="GO" id="GO:0003677">
    <property type="term" value="F:DNA binding"/>
    <property type="evidence" value="ECO:0007669"/>
    <property type="project" value="UniProtKB-KW"/>
</dbReference>
<dbReference type="SUPFAM" id="SSF56349">
    <property type="entry name" value="DNA breaking-rejoining enzymes"/>
    <property type="match status" value="1"/>
</dbReference>
<feature type="domain" description="Tyr recombinase" evidence="4">
    <location>
        <begin position="210"/>
        <end position="401"/>
    </location>
</feature>
<dbReference type="Gene3D" id="1.10.443.10">
    <property type="entry name" value="Intergrase catalytic core"/>
    <property type="match status" value="1"/>
</dbReference>
<evidence type="ECO:0000256" key="1">
    <source>
        <dbReference type="ARBA" id="ARBA00008857"/>
    </source>
</evidence>